<gene>
    <name evidence="1" type="ORF">DespoDRAFT_01119</name>
</gene>
<organism evidence="1 2">
    <name type="scientific">Desulfobacter postgatei 2ac9</name>
    <dbReference type="NCBI Taxonomy" id="879212"/>
    <lineage>
        <taxon>Bacteria</taxon>
        <taxon>Pseudomonadati</taxon>
        <taxon>Thermodesulfobacteriota</taxon>
        <taxon>Desulfobacteria</taxon>
        <taxon>Desulfobacterales</taxon>
        <taxon>Desulfobacteraceae</taxon>
        <taxon>Desulfobacter</taxon>
    </lineage>
</organism>
<dbReference type="AlphaFoldDB" id="I5B0S6"/>
<proteinExistence type="predicted"/>
<dbReference type="STRING" id="879212.DespoDRAFT_01119"/>
<evidence type="ECO:0000313" key="1">
    <source>
        <dbReference type="EMBL" id="EIM63089.1"/>
    </source>
</evidence>
<dbReference type="Proteomes" id="UP000005778">
    <property type="component" value="Chromosome"/>
</dbReference>
<dbReference type="Pfam" id="PF08843">
    <property type="entry name" value="AbiEii"/>
    <property type="match status" value="1"/>
</dbReference>
<sequence length="303" mass="34662">MKTPYSDQVRLLVNLLPIVEKQTCFALKGGTAINLFVRDMPRLSVDIDLAYLPVEGRDQSLEGIDGALGNIIEEIKKRIPRARVTEMKLKGTDNRYKLLVQQGVTHVKIEVTPVLRGSVYPPQTRRVSDNAEKAFGFASMTLLSFEDLFAGKICATLDRQHPRDLYDTYWLLQHEGITQSLKNAFMVYLIGHNRPMAELLAPKSQDISPMYRTEFDGMAYEPLDLERLQDTLPELVVQIHKALNDDDRIFLLDLKQGNADWQKFPLPQAQILPAIQWKLLNLERMPPDKRRKAAHKLEKVLFG</sequence>
<reference evidence="1 2" key="1">
    <citation type="submission" date="2011-09" db="EMBL/GenBank/DDBJ databases">
        <authorList>
            <consortium name="US DOE Joint Genome Institute (JGI-PGF)"/>
            <person name="Lucas S."/>
            <person name="Han J."/>
            <person name="Lapidus A."/>
            <person name="Cheng J.-F."/>
            <person name="Goodwin L."/>
            <person name="Pitluck S."/>
            <person name="Peters L."/>
            <person name="Land M.L."/>
            <person name="Hauser L."/>
            <person name="Orellana R."/>
            <person name="Lovley D."/>
            <person name="Woyke T.J."/>
        </authorList>
    </citation>
    <scope>NUCLEOTIDE SEQUENCE [LARGE SCALE GENOMIC DNA]</scope>
    <source>
        <strain evidence="1 2">2ac9</strain>
    </source>
</reference>
<keyword evidence="2" id="KW-1185">Reference proteome</keyword>
<accession>I5B0S6</accession>
<dbReference type="HOGENOM" id="CLU_058622_1_0_7"/>
<dbReference type="OrthoDB" id="1550603at2"/>
<dbReference type="InterPro" id="IPR014942">
    <property type="entry name" value="AbiEii"/>
</dbReference>
<name>I5B0S6_9BACT</name>
<dbReference type="RefSeq" id="WP_004072022.1">
    <property type="nucleotide sequence ID" value="NZ_CM001488.1"/>
</dbReference>
<evidence type="ECO:0000313" key="2">
    <source>
        <dbReference type="Proteomes" id="UP000005778"/>
    </source>
</evidence>
<reference evidence="1 2" key="2">
    <citation type="submission" date="2012-02" db="EMBL/GenBank/DDBJ databases">
        <title>Improved High-Quality Draft sequence of Desulfobacter postgatei 2ac9.</title>
        <authorList>
            <consortium name="US DOE Joint Genome Institute"/>
            <person name="Lucas S."/>
            <person name="Han J."/>
            <person name="Lapidus A."/>
            <person name="Cheng J.-F."/>
            <person name="Goodwin L."/>
            <person name="Pitluck S."/>
            <person name="Peters L."/>
            <person name="Ovchinnikova G."/>
            <person name="Held B."/>
            <person name="Detter J.C."/>
            <person name="Han C."/>
            <person name="Tapia R."/>
            <person name="Land M."/>
            <person name="Hauser L."/>
            <person name="Kyrpides N."/>
            <person name="Ivanova N."/>
            <person name="Pagani I."/>
            <person name="Orellana R."/>
            <person name="Lovley D."/>
            <person name="Woyke T."/>
        </authorList>
    </citation>
    <scope>NUCLEOTIDE SEQUENCE [LARGE SCALE GENOMIC DNA]</scope>
    <source>
        <strain evidence="1 2">2ac9</strain>
    </source>
</reference>
<dbReference type="EMBL" id="CM001488">
    <property type="protein sequence ID" value="EIM63089.1"/>
    <property type="molecule type" value="Genomic_DNA"/>
</dbReference>
<dbReference type="Gene3D" id="3.10.450.620">
    <property type="entry name" value="JHP933, nucleotidyltransferase-like core domain"/>
    <property type="match status" value="1"/>
</dbReference>
<evidence type="ECO:0008006" key="3">
    <source>
        <dbReference type="Google" id="ProtNLM"/>
    </source>
</evidence>
<protein>
    <recommendedName>
        <fullName evidence="3">Nucleotidyl transferase AbiEii/AbiGii toxin family protein</fullName>
    </recommendedName>
</protein>
<dbReference type="eggNOG" id="COG2253">
    <property type="taxonomic scope" value="Bacteria"/>
</dbReference>